<keyword evidence="2" id="KW-1185">Reference proteome</keyword>
<dbReference type="AlphaFoldDB" id="A0A9D4BWD1"/>
<organism evidence="1 2">
    <name type="scientific">Dreissena polymorpha</name>
    <name type="common">Zebra mussel</name>
    <name type="synonym">Mytilus polymorpha</name>
    <dbReference type="NCBI Taxonomy" id="45954"/>
    <lineage>
        <taxon>Eukaryota</taxon>
        <taxon>Metazoa</taxon>
        <taxon>Spiralia</taxon>
        <taxon>Lophotrochozoa</taxon>
        <taxon>Mollusca</taxon>
        <taxon>Bivalvia</taxon>
        <taxon>Autobranchia</taxon>
        <taxon>Heteroconchia</taxon>
        <taxon>Euheterodonta</taxon>
        <taxon>Imparidentia</taxon>
        <taxon>Neoheterodontei</taxon>
        <taxon>Myida</taxon>
        <taxon>Dreissenoidea</taxon>
        <taxon>Dreissenidae</taxon>
        <taxon>Dreissena</taxon>
    </lineage>
</organism>
<reference evidence="1" key="1">
    <citation type="journal article" date="2019" name="bioRxiv">
        <title>The Genome of the Zebra Mussel, Dreissena polymorpha: A Resource for Invasive Species Research.</title>
        <authorList>
            <person name="McCartney M.A."/>
            <person name="Auch B."/>
            <person name="Kono T."/>
            <person name="Mallez S."/>
            <person name="Zhang Y."/>
            <person name="Obille A."/>
            <person name="Becker A."/>
            <person name="Abrahante J.E."/>
            <person name="Garbe J."/>
            <person name="Badalamenti J.P."/>
            <person name="Herman A."/>
            <person name="Mangelson H."/>
            <person name="Liachko I."/>
            <person name="Sullivan S."/>
            <person name="Sone E.D."/>
            <person name="Koren S."/>
            <person name="Silverstein K.A.T."/>
            <person name="Beckman K.B."/>
            <person name="Gohl D.M."/>
        </authorList>
    </citation>
    <scope>NUCLEOTIDE SEQUENCE</scope>
    <source>
        <strain evidence="1">Duluth1</strain>
        <tissue evidence="1">Whole animal</tissue>
    </source>
</reference>
<comment type="caution">
    <text evidence="1">The sequence shown here is derived from an EMBL/GenBank/DDBJ whole genome shotgun (WGS) entry which is preliminary data.</text>
</comment>
<protein>
    <submittedName>
        <fullName evidence="1">Uncharacterized protein</fullName>
    </submittedName>
</protein>
<evidence type="ECO:0000313" key="2">
    <source>
        <dbReference type="Proteomes" id="UP000828390"/>
    </source>
</evidence>
<proteinExistence type="predicted"/>
<gene>
    <name evidence="1" type="ORF">DPMN_072315</name>
</gene>
<name>A0A9D4BWD1_DREPO</name>
<accession>A0A9D4BWD1</accession>
<dbReference type="EMBL" id="JAIWYP010000014">
    <property type="protein sequence ID" value="KAH3712565.1"/>
    <property type="molecule type" value="Genomic_DNA"/>
</dbReference>
<dbReference type="Proteomes" id="UP000828390">
    <property type="component" value="Unassembled WGS sequence"/>
</dbReference>
<reference evidence="1" key="2">
    <citation type="submission" date="2020-11" db="EMBL/GenBank/DDBJ databases">
        <authorList>
            <person name="McCartney M.A."/>
            <person name="Auch B."/>
            <person name="Kono T."/>
            <person name="Mallez S."/>
            <person name="Becker A."/>
            <person name="Gohl D.M."/>
            <person name="Silverstein K.A.T."/>
            <person name="Koren S."/>
            <person name="Bechman K.B."/>
            <person name="Herman A."/>
            <person name="Abrahante J.E."/>
            <person name="Garbe J."/>
        </authorList>
    </citation>
    <scope>NUCLEOTIDE SEQUENCE</scope>
    <source>
        <strain evidence="1">Duluth1</strain>
        <tissue evidence="1">Whole animal</tissue>
    </source>
</reference>
<evidence type="ECO:0000313" key="1">
    <source>
        <dbReference type="EMBL" id="KAH3712565.1"/>
    </source>
</evidence>
<sequence length="73" mass="8316">MEGTVLKNILEAVYGENAIVHIMTEKTFKRALRGHFLGIKMAKEDPDIQILLDQAEELYPSLRRGETMPIMAE</sequence>